<dbReference type="Proteomes" id="UP000327030">
    <property type="component" value="Chromosome 1"/>
</dbReference>
<gene>
    <name evidence="4" type="ORF">FXF36_08620</name>
</gene>
<dbReference type="SUPFAM" id="SSF52096">
    <property type="entry name" value="ClpP/crotonase"/>
    <property type="match status" value="1"/>
</dbReference>
<dbReference type="Gene3D" id="3.30.750.44">
    <property type="match status" value="1"/>
</dbReference>
<evidence type="ECO:0000259" key="2">
    <source>
        <dbReference type="Pfam" id="PF03572"/>
    </source>
</evidence>
<dbReference type="Pfam" id="PF14684">
    <property type="entry name" value="Tricorn_C1"/>
    <property type="match status" value="1"/>
</dbReference>
<dbReference type="AlphaFoldDB" id="A0A5P6VQH7"/>
<evidence type="ECO:0000259" key="3">
    <source>
        <dbReference type="Pfam" id="PF14684"/>
    </source>
</evidence>
<dbReference type="Gene3D" id="3.90.226.10">
    <property type="entry name" value="2-enoyl-CoA Hydratase, Chain A, domain 1"/>
    <property type="match status" value="1"/>
</dbReference>
<evidence type="ECO:0000256" key="1">
    <source>
        <dbReference type="SAM" id="Phobius"/>
    </source>
</evidence>
<sequence>MFKNRLKNDKGRKLCFSYKVLSFYVAIITLSVFITACVERTNKYAEDYEYVWNLLESNYPYFSYIENEGIDIEDVKERYRDEVINIEDEESFAEVLSRMFDELGGLDHLSVVDNYIYIGYWSVLNSGGFGNERIDTAFRKRLTSKKLAPRYSLQNSKELDVNWEDMYPQVEIQYIEDINTLLLKIPSFSQDLIDRDKDVLVKAFADYPKTENVIFDISGNSGGSDKYWIENLVEPFGGSYEQKSILYFKESDLTEEYLGNDMLSDIASLENVPKCVLELNLDKYIDNRLSVSGETKIKSNCKDIKKWVLISGNTYSSADSFAKFCKDTNWACLVGDSTGGAGGGITPVLELLPNSGLLVRFAIDVVIDDDKLNVVEGTSPDIQCIKNETTLDKCIEQIRQDSQAGL</sequence>
<dbReference type="OrthoDB" id="1653205at2"/>
<dbReference type="KEGG" id="pxv:FXF36_08620"/>
<organism evidence="4 5">
    <name type="scientific">Pseudobutyrivibrio xylanivorans</name>
    <dbReference type="NCBI Taxonomy" id="185007"/>
    <lineage>
        <taxon>Bacteria</taxon>
        <taxon>Bacillati</taxon>
        <taxon>Bacillota</taxon>
        <taxon>Clostridia</taxon>
        <taxon>Lachnospirales</taxon>
        <taxon>Lachnospiraceae</taxon>
        <taxon>Pseudobutyrivibrio</taxon>
    </lineage>
</organism>
<dbReference type="GO" id="GO:0008236">
    <property type="term" value="F:serine-type peptidase activity"/>
    <property type="evidence" value="ECO:0007669"/>
    <property type="project" value="InterPro"/>
</dbReference>
<feature type="transmembrane region" description="Helical" evidence="1">
    <location>
        <begin position="20"/>
        <end position="36"/>
    </location>
</feature>
<feature type="domain" description="Tail specific protease" evidence="2">
    <location>
        <begin position="181"/>
        <end position="383"/>
    </location>
</feature>
<keyword evidence="1" id="KW-0472">Membrane</keyword>
<dbReference type="InterPro" id="IPR029045">
    <property type="entry name" value="ClpP/crotonase-like_dom_sf"/>
</dbReference>
<proteinExistence type="predicted"/>
<evidence type="ECO:0000313" key="4">
    <source>
        <dbReference type="EMBL" id="QFJ54916.1"/>
    </source>
</evidence>
<protein>
    <submittedName>
        <fullName evidence="4">Uncharacterized protein</fullName>
    </submittedName>
</protein>
<dbReference type="RefSeq" id="WP_151623375.1">
    <property type="nucleotide sequence ID" value="NZ_CP043028.1"/>
</dbReference>
<reference evidence="5" key="1">
    <citation type="submission" date="2019-08" db="EMBL/GenBank/DDBJ databases">
        <title>Complete Genome Sequence of the Polysaccharide-Degrading Rumen Bacterium Pseudobutyrivibrio xylanivorans MA3014.</title>
        <authorList>
            <person name="Palevich N."/>
            <person name="Maclean P.H."/>
            <person name="Kelly W.J."/>
            <person name="Leahy S.C."/>
            <person name="Rakonjac J."/>
            <person name="Attwood G.T."/>
        </authorList>
    </citation>
    <scope>NUCLEOTIDE SEQUENCE [LARGE SCALE GENOMIC DNA]</scope>
    <source>
        <strain evidence="5">MA3014</strain>
    </source>
</reference>
<name>A0A5P6VQH7_PSEXY</name>
<dbReference type="EMBL" id="CP043028">
    <property type="protein sequence ID" value="QFJ54916.1"/>
    <property type="molecule type" value="Genomic_DNA"/>
</dbReference>
<keyword evidence="1" id="KW-0812">Transmembrane</keyword>
<accession>A0A5P6VQH7</accession>
<keyword evidence="1" id="KW-1133">Transmembrane helix</keyword>
<dbReference type="InterPro" id="IPR028204">
    <property type="entry name" value="Tricorn_C1"/>
</dbReference>
<dbReference type="InterPro" id="IPR005151">
    <property type="entry name" value="Tail-specific_protease"/>
</dbReference>
<dbReference type="Pfam" id="PF03572">
    <property type="entry name" value="Peptidase_S41"/>
    <property type="match status" value="1"/>
</dbReference>
<evidence type="ECO:0000313" key="5">
    <source>
        <dbReference type="Proteomes" id="UP000327030"/>
    </source>
</evidence>
<feature type="domain" description="Tricorn protease C1" evidence="3">
    <location>
        <begin position="42"/>
        <end position="100"/>
    </location>
</feature>
<dbReference type="GO" id="GO:0006508">
    <property type="term" value="P:proteolysis"/>
    <property type="evidence" value="ECO:0007669"/>
    <property type="project" value="InterPro"/>
</dbReference>